<dbReference type="Pfam" id="PF00365">
    <property type="entry name" value="PFK"/>
    <property type="match status" value="1"/>
</dbReference>
<dbReference type="PANTHER" id="PTHR13697">
    <property type="entry name" value="PHOSPHOFRUCTOKINASE"/>
    <property type="match status" value="1"/>
</dbReference>
<dbReference type="GO" id="GO:0005945">
    <property type="term" value="C:6-phosphofructokinase complex"/>
    <property type="evidence" value="ECO:0007669"/>
    <property type="project" value="TreeGrafter"/>
</dbReference>
<evidence type="ECO:0000256" key="7">
    <source>
        <dbReference type="ARBA" id="ARBA00022679"/>
    </source>
</evidence>
<evidence type="ECO:0000256" key="8">
    <source>
        <dbReference type="ARBA" id="ARBA00022723"/>
    </source>
</evidence>
<dbReference type="InterPro" id="IPR022953">
    <property type="entry name" value="ATP_PFK"/>
</dbReference>
<evidence type="ECO:0000256" key="2">
    <source>
        <dbReference type="ARBA" id="ARBA00004496"/>
    </source>
</evidence>
<dbReference type="GO" id="GO:0016208">
    <property type="term" value="F:AMP binding"/>
    <property type="evidence" value="ECO:0007669"/>
    <property type="project" value="TreeGrafter"/>
</dbReference>
<comment type="subcellular location">
    <subcellularLocation>
        <location evidence="2">Cytoplasm</location>
    </subcellularLocation>
</comment>
<reference evidence="16" key="1">
    <citation type="journal article" date="2014" name="Front. Microbiol.">
        <title>High frequency of phylogenetically diverse reductive dehalogenase-homologous genes in deep subseafloor sedimentary metagenomes.</title>
        <authorList>
            <person name="Kawai M."/>
            <person name="Futagami T."/>
            <person name="Toyoda A."/>
            <person name="Takaki Y."/>
            <person name="Nishi S."/>
            <person name="Hori S."/>
            <person name="Arai W."/>
            <person name="Tsubouchi T."/>
            <person name="Morono Y."/>
            <person name="Uchiyama I."/>
            <person name="Ito T."/>
            <person name="Fujiyama A."/>
            <person name="Inagaki F."/>
            <person name="Takami H."/>
        </authorList>
    </citation>
    <scope>NUCLEOTIDE SEQUENCE</scope>
    <source>
        <strain evidence="16">Expedition CK06-06</strain>
    </source>
</reference>
<keyword evidence="10" id="KW-0418">Kinase</keyword>
<keyword evidence="7" id="KW-0808">Transferase</keyword>
<dbReference type="GO" id="GO:0042802">
    <property type="term" value="F:identical protein binding"/>
    <property type="evidence" value="ECO:0007669"/>
    <property type="project" value="TreeGrafter"/>
</dbReference>
<dbReference type="GO" id="GO:0003872">
    <property type="term" value="F:6-phosphofructokinase activity"/>
    <property type="evidence" value="ECO:0007669"/>
    <property type="project" value="UniProtKB-EC"/>
</dbReference>
<evidence type="ECO:0000256" key="3">
    <source>
        <dbReference type="ARBA" id="ARBA00004679"/>
    </source>
</evidence>
<evidence type="ECO:0000256" key="4">
    <source>
        <dbReference type="ARBA" id="ARBA00012055"/>
    </source>
</evidence>
<keyword evidence="11" id="KW-0067">ATP-binding</keyword>
<dbReference type="UniPathway" id="UPA00109">
    <property type="reaction ID" value="UER00182"/>
</dbReference>
<evidence type="ECO:0000256" key="13">
    <source>
        <dbReference type="ARBA" id="ARBA00023152"/>
    </source>
</evidence>
<evidence type="ECO:0000256" key="11">
    <source>
        <dbReference type="ARBA" id="ARBA00022840"/>
    </source>
</evidence>
<keyword evidence="5" id="KW-0963">Cytoplasm</keyword>
<dbReference type="InterPro" id="IPR000023">
    <property type="entry name" value="Phosphofructokinase_dom"/>
</dbReference>
<evidence type="ECO:0000256" key="10">
    <source>
        <dbReference type="ARBA" id="ARBA00022777"/>
    </source>
</evidence>
<proteinExistence type="predicted"/>
<dbReference type="AlphaFoldDB" id="X1IS36"/>
<organism evidence="16">
    <name type="scientific">marine sediment metagenome</name>
    <dbReference type="NCBI Taxonomy" id="412755"/>
    <lineage>
        <taxon>unclassified sequences</taxon>
        <taxon>metagenomes</taxon>
        <taxon>ecological metagenomes</taxon>
    </lineage>
</organism>
<evidence type="ECO:0000256" key="6">
    <source>
        <dbReference type="ARBA" id="ARBA00022533"/>
    </source>
</evidence>
<keyword evidence="8" id="KW-0479">Metal-binding</keyword>
<dbReference type="InterPro" id="IPR015912">
    <property type="entry name" value="Phosphofructokinase_CS"/>
</dbReference>
<dbReference type="PRINTS" id="PR00476">
    <property type="entry name" value="PHFRCTKINASE"/>
</dbReference>
<dbReference type="GO" id="GO:0048029">
    <property type="term" value="F:monosaccharide binding"/>
    <property type="evidence" value="ECO:0007669"/>
    <property type="project" value="TreeGrafter"/>
</dbReference>
<feature type="non-terminal residue" evidence="16">
    <location>
        <position position="1"/>
    </location>
</feature>
<dbReference type="GO" id="GO:0030388">
    <property type="term" value="P:fructose 1,6-bisphosphate metabolic process"/>
    <property type="evidence" value="ECO:0007669"/>
    <property type="project" value="TreeGrafter"/>
</dbReference>
<comment type="catalytic activity">
    <reaction evidence="14">
        <text>beta-D-fructose 6-phosphate + ATP = beta-D-fructose 1,6-bisphosphate + ADP + H(+)</text>
        <dbReference type="Rhea" id="RHEA:16109"/>
        <dbReference type="ChEBI" id="CHEBI:15378"/>
        <dbReference type="ChEBI" id="CHEBI:30616"/>
        <dbReference type="ChEBI" id="CHEBI:32966"/>
        <dbReference type="ChEBI" id="CHEBI:57634"/>
        <dbReference type="ChEBI" id="CHEBI:456216"/>
        <dbReference type="EC" id="2.7.1.11"/>
    </reaction>
</comment>
<keyword evidence="6" id="KW-0021">Allosteric enzyme</keyword>
<evidence type="ECO:0000313" key="16">
    <source>
        <dbReference type="EMBL" id="GAH72055.1"/>
    </source>
</evidence>
<dbReference type="GO" id="GO:0006002">
    <property type="term" value="P:fructose 6-phosphate metabolic process"/>
    <property type="evidence" value="ECO:0007669"/>
    <property type="project" value="InterPro"/>
</dbReference>
<dbReference type="EMBL" id="BARU01031207">
    <property type="protein sequence ID" value="GAH72055.1"/>
    <property type="molecule type" value="Genomic_DNA"/>
</dbReference>
<protein>
    <recommendedName>
        <fullName evidence="4">6-phosphofructokinase</fullName>
        <ecNumber evidence="4">2.7.1.11</ecNumber>
    </recommendedName>
</protein>
<evidence type="ECO:0000256" key="1">
    <source>
        <dbReference type="ARBA" id="ARBA00001946"/>
    </source>
</evidence>
<dbReference type="PANTHER" id="PTHR13697:SF4">
    <property type="entry name" value="ATP-DEPENDENT 6-PHOSPHOFRUCTOKINASE"/>
    <property type="match status" value="1"/>
</dbReference>
<dbReference type="GO" id="GO:0061621">
    <property type="term" value="P:canonical glycolysis"/>
    <property type="evidence" value="ECO:0007669"/>
    <property type="project" value="TreeGrafter"/>
</dbReference>
<feature type="domain" description="Phosphofructokinase" evidence="15">
    <location>
        <begin position="2"/>
        <end position="168"/>
    </location>
</feature>
<gene>
    <name evidence="16" type="ORF">S03H2_49391</name>
</gene>
<evidence type="ECO:0000256" key="5">
    <source>
        <dbReference type="ARBA" id="ARBA00022490"/>
    </source>
</evidence>
<dbReference type="GO" id="GO:0005524">
    <property type="term" value="F:ATP binding"/>
    <property type="evidence" value="ECO:0007669"/>
    <property type="project" value="UniProtKB-KW"/>
</dbReference>
<dbReference type="EC" id="2.7.1.11" evidence="4"/>
<dbReference type="NCBIfam" id="NF002872">
    <property type="entry name" value="PRK03202.1"/>
    <property type="match status" value="1"/>
</dbReference>
<evidence type="ECO:0000256" key="9">
    <source>
        <dbReference type="ARBA" id="ARBA00022741"/>
    </source>
</evidence>
<evidence type="ECO:0000256" key="14">
    <source>
        <dbReference type="ARBA" id="ARBA00048070"/>
    </source>
</evidence>
<dbReference type="Gene3D" id="3.40.50.460">
    <property type="entry name" value="Phosphofructokinase domain"/>
    <property type="match status" value="1"/>
</dbReference>
<dbReference type="PROSITE" id="PS00433">
    <property type="entry name" value="PHOSPHOFRUCTOKINASE"/>
    <property type="match status" value="1"/>
</dbReference>
<evidence type="ECO:0000256" key="12">
    <source>
        <dbReference type="ARBA" id="ARBA00022842"/>
    </source>
</evidence>
<keyword evidence="12" id="KW-0460">Magnesium</keyword>
<dbReference type="FunFam" id="3.40.50.460:FF:000002">
    <property type="entry name" value="ATP-dependent 6-phosphofructokinase"/>
    <property type="match status" value="1"/>
</dbReference>
<dbReference type="InterPro" id="IPR035966">
    <property type="entry name" value="PKF_sf"/>
</dbReference>
<dbReference type="SUPFAM" id="SSF53784">
    <property type="entry name" value="Phosphofructokinase"/>
    <property type="match status" value="1"/>
</dbReference>
<comment type="cofactor">
    <cofactor evidence="1">
        <name>Mg(2+)</name>
        <dbReference type="ChEBI" id="CHEBI:18420"/>
    </cofactor>
</comment>
<keyword evidence="13" id="KW-0324">Glycolysis</keyword>
<sequence length="212" mass="22739">ALAEAGNIKVIGIPGTIDNDVYGTDYAIGFDTAINTALDAIDKIRDTAGSLQRPFFIEVMGRSRGFIALAVGIAGGAASILIPETETKIEELCLELRRNIKKGKKSSIVVVAEGDDAGGVFQVAQQVWERLKLEYRICVLGHIQRGGSPTARDRILASKLGAAAVDALADGKSGYMVGELKGEIIFTPLKDTWEKQKELDNNLLQLVKILAT</sequence>
<name>X1IS36_9ZZZZ</name>
<evidence type="ECO:0000259" key="15">
    <source>
        <dbReference type="Pfam" id="PF00365"/>
    </source>
</evidence>
<dbReference type="GO" id="GO:0046872">
    <property type="term" value="F:metal ion binding"/>
    <property type="evidence" value="ECO:0007669"/>
    <property type="project" value="UniProtKB-KW"/>
</dbReference>
<comment type="pathway">
    <text evidence="3">Carbohydrate degradation; glycolysis; D-glyceraldehyde 3-phosphate and glycerone phosphate from D-glucose: step 3/4.</text>
</comment>
<comment type="caution">
    <text evidence="16">The sequence shown here is derived from an EMBL/GenBank/DDBJ whole genome shotgun (WGS) entry which is preliminary data.</text>
</comment>
<keyword evidence="9" id="KW-0547">Nucleotide-binding</keyword>
<accession>X1IS36</accession>
<dbReference type="GO" id="GO:0070095">
    <property type="term" value="F:fructose-6-phosphate binding"/>
    <property type="evidence" value="ECO:0007669"/>
    <property type="project" value="TreeGrafter"/>
</dbReference>